<evidence type="ECO:0000313" key="6">
    <source>
        <dbReference type="EMBL" id="CAE6524541.1"/>
    </source>
</evidence>
<dbReference type="SUPFAM" id="SSF52129">
    <property type="entry name" value="Caspase-like"/>
    <property type="match status" value="1"/>
</dbReference>
<sequence>MYPRGVDISKIHGLVIGIDKYQQSELYPYLGGHSVSNATSVLHSLIDIGAPRGNLRCLFDEQATWRAILDAFDTHLVNNPEIEVGDPIFVYLAGYGNRTTSSLEWNSANKEVEMILPHDVSTFDAQRNYVPGTLDLALVALLRKLRHKKGKNIAVITDCRHVSTSARGAKNIRVRSTYDPSQHGLMELMGDQVHDLFSDESSSPSPNLPTLWTEELINAIVTLSLNPSPHPSDFLKADESPEGQQEKVDHSTFFSGHFEGQVAVDDPLDKVEPQLPSPRQKAIPMEPAELPKLYPPHHSKIEQKKNLNFSESSISRLHGIIIGVNKYKRSEVHPELLGCVGDAQSMLKYFTDLGIPEDNFLCLYNEHATRDAILNAFVDDLINNKTIKLHDPIVIYFAGHGDRMVAPRGWQSADGYIETILPHDASTFDAHGHYIHGIPDLTLAFLLYKLSQEKGNNITVILDSCHSGSATRGETRSRSSHDPNAPPVPGELDARLRGSLLVDIPSEIEHDITLKRASRTLMAPSLETHILLAACRAEEQAYEITNTDHSGDTGDPRPNGVFTTALLEELRNCDLETTSYTSLIRNLLVPRRTYRPSNMSNAGPQTFQCEGRNQDRLLFSVQYSISRGKIALMQTSDKFVYQVRVGSAQGVVPGTEFGIFSGGMDPTSPPLAVLVAKNVGSIISQLHRPEPNTILDIPADAYATIIRYNDRSNGVRIWADEEVKQDQFWQSVFASLDSLPIFWTTLPENHDISLSFSDGDIKLQGAHLIPGELRNSRILKRTLGTRRLAKILTASIYFHFHLKTQNEEAPVRMQLGMALRELNKKDDTWGSIIYEPKGYDLFGDSLSVGTVATLLGDPHKVFGLELTNTSAEDLYPYVLYFDFEDYSIGCLYEPPSRSIKPPLQAGRSITIGYGSGGSQPIRVNFTNPLSDKEYGAFVLLVFNDWVDITYLQQESPFDSAWWGHRGAHHSSQRKSVWDSLIVGVEILKTE</sequence>
<accession>A0A8H3DJZ3</accession>
<organism evidence="6 7">
    <name type="scientific">Rhizoctonia solani</name>
    <dbReference type="NCBI Taxonomy" id="456999"/>
    <lineage>
        <taxon>Eukaryota</taxon>
        <taxon>Fungi</taxon>
        <taxon>Dikarya</taxon>
        <taxon>Basidiomycota</taxon>
        <taxon>Agaricomycotina</taxon>
        <taxon>Agaricomycetes</taxon>
        <taxon>Cantharellales</taxon>
        <taxon>Ceratobasidiaceae</taxon>
        <taxon>Rhizoctonia</taxon>
    </lineage>
</organism>
<reference evidence="6" key="1">
    <citation type="submission" date="2021-01" db="EMBL/GenBank/DDBJ databases">
        <authorList>
            <person name="Kaushik A."/>
        </authorList>
    </citation>
    <scope>NUCLEOTIDE SEQUENCE</scope>
    <source>
        <strain evidence="6">AG2-2IIIB</strain>
    </source>
</reference>
<evidence type="ECO:0000256" key="3">
    <source>
        <dbReference type="ARBA" id="ARBA00022807"/>
    </source>
</evidence>
<proteinExistence type="inferred from homology"/>
<keyword evidence="3" id="KW-0788">Thiol protease</keyword>
<dbReference type="GO" id="GO:0005737">
    <property type="term" value="C:cytoplasm"/>
    <property type="evidence" value="ECO:0007669"/>
    <property type="project" value="TreeGrafter"/>
</dbReference>
<name>A0A8H3DJZ3_9AGAM</name>
<dbReference type="EMBL" id="CAJMWT010007315">
    <property type="protein sequence ID" value="CAE6524541.1"/>
    <property type="molecule type" value="Genomic_DNA"/>
</dbReference>
<dbReference type="GO" id="GO:0004197">
    <property type="term" value="F:cysteine-type endopeptidase activity"/>
    <property type="evidence" value="ECO:0007669"/>
    <property type="project" value="InterPro"/>
</dbReference>
<keyword evidence="2" id="KW-0053">Apoptosis</keyword>
<dbReference type="Pfam" id="PF00656">
    <property type="entry name" value="Peptidase_C14"/>
    <property type="match status" value="1"/>
</dbReference>
<dbReference type="InterPro" id="IPR029030">
    <property type="entry name" value="Caspase-like_dom_sf"/>
</dbReference>
<dbReference type="Proteomes" id="UP000663843">
    <property type="component" value="Unassembled WGS sequence"/>
</dbReference>
<dbReference type="GO" id="GO:0006508">
    <property type="term" value="P:proteolysis"/>
    <property type="evidence" value="ECO:0007669"/>
    <property type="project" value="InterPro"/>
</dbReference>
<feature type="region of interest" description="Disordered" evidence="4">
    <location>
        <begin position="468"/>
        <end position="490"/>
    </location>
</feature>
<evidence type="ECO:0000259" key="5">
    <source>
        <dbReference type="Pfam" id="PF00656"/>
    </source>
</evidence>
<dbReference type="AlphaFoldDB" id="A0A8H3DJZ3"/>
<keyword evidence="3" id="KW-0378">Hydrolase</keyword>
<dbReference type="GO" id="GO:0006915">
    <property type="term" value="P:apoptotic process"/>
    <property type="evidence" value="ECO:0007669"/>
    <property type="project" value="UniProtKB-KW"/>
</dbReference>
<feature type="domain" description="Peptidase C14 caspase" evidence="5">
    <location>
        <begin position="320"/>
        <end position="586"/>
    </location>
</feature>
<dbReference type="PANTHER" id="PTHR48104:SF30">
    <property type="entry name" value="METACASPASE-1"/>
    <property type="match status" value="1"/>
</dbReference>
<dbReference type="PANTHER" id="PTHR48104">
    <property type="entry name" value="METACASPASE-4"/>
    <property type="match status" value="1"/>
</dbReference>
<dbReference type="InterPro" id="IPR011600">
    <property type="entry name" value="Pept_C14_caspase"/>
</dbReference>
<evidence type="ECO:0000256" key="1">
    <source>
        <dbReference type="ARBA" id="ARBA00009005"/>
    </source>
</evidence>
<keyword evidence="3" id="KW-0645">Protease</keyword>
<evidence type="ECO:0000313" key="7">
    <source>
        <dbReference type="Proteomes" id="UP000663843"/>
    </source>
</evidence>
<evidence type="ECO:0000256" key="4">
    <source>
        <dbReference type="SAM" id="MobiDB-lite"/>
    </source>
</evidence>
<gene>
    <name evidence="6" type="ORF">RDB_LOCUS169953</name>
</gene>
<dbReference type="InterPro" id="IPR050452">
    <property type="entry name" value="Metacaspase"/>
</dbReference>
<evidence type="ECO:0000256" key="2">
    <source>
        <dbReference type="ARBA" id="ARBA00022703"/>
    </source>
</evidence>
<comment type="caution">
    <text evidence="6">The sequence shown here is derived from an EMBL/GenBank/DDBJ whole genome shotgun (WGS) entry which is preliminary data.</text>
</comment>
<comment type="similarity">
    <text evidence="1">Belongs to the peptidase C14B family.</text>
</comment>
<dbReference type="Gene3D" id="3.40.50.1460">
    <property type="match status" value="2"/>
</dbReference>
<protein>
    <recommendedName>
        <fullName evidence="5">Peptidase C14 caspase domain-containing protein</fullName>
    </recommendedName>
</protein>